<feature type="compositionally biased region" description="Basic and acidic residues" evidence="1">
    <location>
        <begin position="47"/>
        <end position="56"/>
    </location>
</feature>
<organism evidence="2 3">
    <name type="scientific">Cryptosporidium muris (strain RN66)</name>
    <dbReference type="NCBI Taxonomy" id="441375"/>
    <lineage>
        <taxon>Eukaryota</taxon>
        <taxon>Sar</taxon>
        <taxon>Alveolata</taxon>
        <taxon>Apicomplexa</taxon>
        <taxon>Conoidasida</taxon>
        <taxon>Coccidia</taxon>
        <taxon>Eucoccidiorida</taxon>
        <taxon>Eimeriorina</taxon>
        <taxon>Cryptosporidiidae</taxon>
        <taxon>Cryptosporidium</taxon>
    </lineage>
</organism>
<dbReference type="EMBL" id="DS989726">
    <property type="protein sequence ID" value="EEA05258.1"/>
    <property type="molecule type" value="Genomic_DNA"/>
</dbReference>
<feature type="compositionally biased region" description="Low complexity" evidence="1">
    <location>
        <begin position="65"/>
        <end position="120"/>
    </location>
</feature>
<proteinExistence type="predicted"/>
<name>B6AAL7_CRYMR</name>
<dbReference type="RefSeq" id="XP_002139607.1">
    <property type="nucleotide sequence ID" value="XM_002139571.1"/>
</dbReference>
<dbReference type="Proteomes" id="UP000001460">
    <property type="component" value="Unassembled WGS sequence"/>
</dbReference>
<keyword evidence="3" id="KW-1185">Reference proteome</keyword>
<evidence type="ECO:0000313" key="3">
    <source>
        <dbReference type="Proteomes" id="UP000001460"/>
    </source>
</evidence>
<dbReference type="GeneID" id="6994644"/>
<dbReference type="OrthoDB" id="10357907at2759"/>
<feature type="region of interest" description="Disordered" evidence="1">
    <location>
        <begin position="47"/>
        <end position="128"/>
    </location>
</feature>
<dbReference type="VEuPathDB" id="CryptoDB:CMU_043320"/>
<evidence type="ECO:0000256" key="1">
    <source>
        <dbReference type="SAM" id="MobiDB-lite"/>
    </source>
</evidence>
<dbReference type="AlphaFoldDB" id="B6AAL7"/>
<protein>
    <submittedName>
        <fullName evidence="2">Uncharacterized protein</fullName>
    </submittedName>
</protein>
<accession>B6AAL7</accession>
<dbReference type="STRING" id="441375.B6AAL7"/>
<reference evidence="2" key="1">
    <citation type="submission" date="2008-06" db="EMBL/GenBank/DDBJ databases">
        <authorList>
            <person name="Lorenzi H."/>
            <person name="Inman J."/>
            <person name="Miller J."/>
            <person name="Schobel S."/>
            <person name="Amedeo P."/>
            <person name="Caler E.V."/>
            <person name="da Silva J."/>
        </authorList>
    </citation>
    <scope>NUCLEOTIDE SEQUENCE [LARGE SCALE GENOMIC DNA]</scope>
    <source>
        <strain evidence="2">RN66</strain>
    </source>
</reference>
<evidence type="ECO:0000313" key="2">
    <source>
        <dbReference type="EMBL" id="EEA05258.1"/>
    </source>
</evidence>
<sequence length="420" mass="48168">MKLGELSEGNMTMTMHPTSVLQLPDGRNVMICPDGSGKYLIKEVAVDEPSTRKEEQEVTTIDAIPQQNIPQQYRPQYQPQQYQPQQYQPQQYQPQQYQPQQYQPQQYQPQQYQQQHQPQQNSIPKDYLQRIPPFSPYPQVSDLYDAQCLYNRANKDLYDLNFQLEQLGSFGITSGSFNEFQYRTFKQRIQYIKSVINYLEDTFGYQVRTMPRIRRNGPIGTTTIVINNVEVPFFRPIPVPIPIGSFIPYTPLFPYFGPDFYDVNLYFGNSYFQPFLFNPGSAFYLFGSNYFNIDISLFSSPLSFSYDPFFTSTFFDVGFQYPIQGFYSPYIGIGDFSGPFSNIVSVDTPFMDYNSIQTPLGGVTSIDTPLADITSMDTPFADITSIDTPFADITSIDTPFADITSIDTPFADITSIDTTL</sequence>
<gene>
    <name evidence="2" type="ORF">CMU_043320</name>
</gene>